<protein>
    <recommendedName>
        <fullName evidence="12">DNA mismatch repair protein S5 domain-containing protein</fullName>
    </recommendedName>
</protein>
<keyword evidence="11" id="KW-1185">Reference proteome</keyword>
<evidence type="ECO:0000256" key="1">
    <source>
        <dbReference type="ARBA" id="ARBA00004245"/>
    </source>
</evidence>
<keyword evidence="3" id="KW-0963">Cytoplasm</keyword>
<comment type="subcellular location">
    <subcellularLocation>
        <location evidence="1">Cytoplasm</location>
        <location evidence="1">Cytoskeleton</location>
    </subcellularLocation>
</comment>
<dbReference type="VEuPathDB" id="VectorBase:GPPI045451"/>
<sequence>MESSNLDVNVHPTKHEVHFLYEDEIVEKIKSQIETQLLGSSAKRIFYNQLKLPGIGRVLTIAQEEQKLDKFLFSESNKKTDDSSSTYPNGLLPITEQSFRVTAKQKTKEVKLTNCANFKVSSRILLKLNQYEFAVVIRSARSFLSTFGVYDNFCAVEIAPERLSIKSSILLALNSPESGWCEEDGDKEELAQRAVEIISIIIISEMGGSRHGSGKNKPQAAVNFMPLVVDYRLKNAASARIPKNVIITFLTCNTVWVNRKITPLTEHALDTKISVGYAWLMLGWVPDISSICQKMVYASTKAILNTEFGTAYIVEETHATTKDETKMSL</sequence>
<dbReference type="GO" id="GO:0030042">
    <property type="term" value="P:actin filament depolymerization"/>
    <property type="evidence" value="ECO:0007669"/>
    <property type="project" value="TreeGrafter"/>
</dbReference>
<reference evidence="10" key="2">
    <citation type="submission" date="2020-05" db="UniProtKB">
        <authorList>
            <consortium name="EnsemblMetazoa"/>
        </authorList>
    </citation>
    <scope>IDENTIFICATION</scope>
    <source>
        <strain evidence="10">IAEA</strain>
    </source>
</reference>
<dbReference type="GO" id="GO:0051016">
    <property type="term" value="P:barbed-end actin filament capping"/>
    <property type="evidence" value="ECO:0007669"/>
    <property type="project" value="TreeGrafter"/>
</dbReference>
<feature type="domain" description="DNA mismatch repair protein S5" evidence="9">
    <location>
        <begin position="2"/>
        <end position="37"/>
    </location>
</feature>
<proteinExistence type="inferred from homology"/>
<evidence type="ECO:0000256" key="2">
    <source>
        <dbReference type="ARBA" id="ARBA00009557"/>
    </source>
</evidence>
<keyword evidence="5" id="KW-0009">Actin-binding</keyword>
<dbReference type="GO" id="GO:0010591">
    <property type="term" value="P:regulation of lamellipodium assembly"/>
    <property type="evidence" value="ECO:0007669"/>
    <property type="project" value="TreeGrafter"/>
</dbReference>
<dbReference type="SUPFAM" id="SSF55753">
    <property type="entry name" value="Actin depolymerizing proteins"/>
    <property type="match status" value="1"/>
</dbReference>
<dbReference type="Gene3D" id="3.30.230.10">
    <property type="match status" value="1"/>
</dbReference>
<evidence type="ECO:0008006" key="12">
    <source>
        <dbReference type="Google" id="ProtNLM"/>
    </source>
</evidence>
<dbReference type="Pfam" id="PF00241">
    <property type="entry name" value="Cofilin_ADF"/>
    <property type="match status" value="1"/>
</dbReference>
<dbReference type="GO" id="GO:0006298">
    <property type="term" value="P:mismatch repair"/>
    <property type="evidence" value="ECO:0007669"/>
    <property type="project" value="InterPro"/>
</dbReference>
<evidence type="ECO:0000256" key="3">
    <source>
        <dbReference type="ARBA" id="ARBA00022490"/>
    </source>
</evidence>
<dbReference type="InterPro" id="IPR029006">
    <property type="entry name" value="ADF-H/Gelsolin-like_dom_sf"/>
</dbReference>
<dbReference type="InterPro" id="IPR013507">
    <property type="entry name" value="DNA_mismatch_S5_2-like"/>
</dbReference>
<dbReference type="GO" id="GO:0005524">
    <property type="term" value="F:ATP binding"/>
    <property type="evidence" value="ECO:0007669"/>
    <property type="project" value="InterPro"/>
</dbReference>
<dbReference type="EMBL" id="JXJN01023326">
    <property type="status" value="NOT_ANNOTATED_CDS"/>
    <property type="molecule type" value="Genomic_DNA"/>
</dbReference>
<dbReference type="STRING" id="67801.A0A1B0BZY5"/>
<dbReference type="AlphaFoldDB" id="A0A1B0BZY5"/>
<evidence type="ECO:0000256" key="7">
    <source>
        <dbReference type="ARBA" id="ARBA00038532"/>
    </source>
</evidence>
<dbReference type="GO" id="GO:0005884">
    <property type="term" value="C:actin filament"/>
    <property type="evidence" value="ECO:0007669"/>
    <property type="project" value="TreeGrafter"/>
</dbReference>
<dbReference type="Gene3D" id="3.40.20.10">
    <property type="entry name" value="Severin"/>
    <property type="match status" value="1"/>
</dbReference>
<evidence type="ECO:0000256" key="4">
    <source>
        <dbReference type="ARBA" id="ARBA00022737"/>
    </source>
</evidence>
<dbReference type="PANTHER" id="PTHR13759">
    <property type="entry name" value="TWINFILIN"/>
    <property type="match status" value="1"/>
</dbReference>
<name>A0A1B0BZY5_9MUSC</name>
<feature type="domain" description="ADF-H" evidence="8">
    <location>
        <begin position="279"/>
        <end position="325"/>
    </location>
</feature>
<evidence type="ECO:0000313" key="10">
    <source>
        <dbReference type="EnsemblMetazoa" id="GPPI045451-PA"/>
    </source>
</evidence>
<keyword evidence="6" id="KW-0206">Cytoskeleton</keyword>
<dbReference type="SUPFAM" id="SSF54211">
    <property type="entry name" value="Ribosomal protein S5 domain 2-like"/>
    <property type="match status" value="1"/>
</dbReference>
<organism evidence="10 11">
    <name type="scientific">Glossina palpalis gambiensis</name>
    <dbReference type="NCBI Taxonomy" id="67801"/>
    <lineage>
        <taxon>Eukaryota</taxon>
        <taxon>Metazoa</taxon>
        <taxon>Ecdysozoa</taxon>
        <taxon>Arthropoda</taxon>
        <taxon>Hexapoda</taxon>
        <taxon>Insecta</taxon>
        <taxon>Pterygota</taxon>
        <taxon>Neoptera</taxon>
        <taxon>Endopterygota</taxon>
        <taxon>Diptera</taxon>
        <taxon>Brachycera</taxon>
        <taxon>Muscomorpha</taxon>
        <taxon>Hippoboscoidea</taxon>
        <taxon>Glossinidae</taxon>
        <taxon>Glossina</taxon>
    </lineage>
</organism>
<dbReference type="GO" id="GO:0030016">
    <property type="term" value="C:myofibril"/>
    <property type="evidence" value="ECO:0007669"/>
    <property type="project" value="TreeGrafter"/>
</dbReference>
<comment type="similarity">
    <text evidence="2">Belongs to the actin-binding proteins ADF family. Twinfilin subfamily.</text>
</comment>
<comment type="subunit">
    <text evidence="7">Interacts with G-actin; ADP-actin form.</text>
</comment>
<dbReference type="EnsemblMetazoa" id="GPPI045451-RA">
    <property type="protein sequence ID" value="GPPI045451-PA"/>
    <property type="gene ID" value="GPPI045451"/>
</dbReference>
<evidence type="ECO:0000259" key="8">
    <source>
        <dbReference type="Pfam" id="PF00241"/>
    </source>
</evidence>
<dbReference type="GO" id="GO:0010976">
    <property type="term" value="P:positive regulation of neuron projection development"/>
    <property type="evidence" value="ECO:0007669"/>
    <property type="project" value="TreeGrafter"/>
</dbReference>
<keyword evidence="4" id="KW-0677">Repeat</keyword>
<dbReference type="GO" id="GO:0003785">
    <property type="term" value="F:actin monomer binding"/>
    <property type="evidence" value="ECO:0007669"/>
    <property type="project" value="TreeGrafter"/>
</dbReference>
<dbReference type="PANTHER" id="PTHR13759:SF1">
    <property type="entry name" value="TWINFILIN"/>
    <property type="match status" value="1"/>
</dbReference>
<accession>A0A1B0BZY5</accession>
<evidence type="ECO:0000259" key="9">
    <source>
        <dbReference type="Pfam" id="PF01119"/>
    </source>
</evidence>
<dbReference type="InterPro" id="IPR020568">
    <property type="entry name" value="Ribosomal_Su5_D2-typ_SF"/>
</dbReference>
<dbReference type="Proteomes" id="UP000092460">
    <property type="component" value="Unassembled WGS sequence"/>
</dbReference>
<dbReference type="InterPro" id="IPR014721">
    <property type="entry name" value="Ribsml_uS5_D2-typ_fold_subgr"/>
</dbReference>
<dbReference type="GO" id="GO:0030983">
    <property type="term" value="F:mismatched DNA binding"/>
    <property type="evidence" value="ECO:0007669"/>
    <property type="project" value="InterPro"/>
</dbReference>
<evidence type="ECO:0000256" key="6">
    <source>
        <dbReference type="ARBA" id="ARBA00023212"/>
    </source>
</evidence>
<evidence type="ECO:0000256" key="5">
    <source>
        <dbReference type="ARBA" id="ARBA00023203"/>
    </source>
</evidence>
<reference evidence="11" key="1">
    <citation type="submission" date="2015-01" db="EMBL/GenBank/DDBJ databases">
        <authorList>
            <person name="Aksoy S."/>
            <person name="Warren W."/>
            <person name="Wilson R.K."/>
        </authorList>
    </citation>
    <scope>NUCLEOTIDE SEQUENCE [LARGE SCALE GENOMIC DNA]</scope>
    <source>
        <strain evidence="11">IAEA</strain>
    </source>
</reference>
<dbReference type="GO" id="GO:0051015">
    <property type="term" value="F:actin filament binding"/>
    <property type="evidence" value="ECO:0007669"/>
    <property type="project" value="TreeGrafter"/>
</dbReference>
<dbReference type="InterPro" id="IPR002108">
    <property type="entry name" value="ADF-H"/>
</dbReference>
<dbReference type="InterPro" id="IPR028458">
    <property type="entry name" value="Twinfilin"/>
</dbReference>
<evidence type="ECO:0000313" key="11">
    <source>
        <dbReference type="Proteomes" id="UP000092460"/>
    </source>
</evidence>
<dbReference type="Pfam" id="PF01119">
    <property type="entry name" value="DNA_mis_repair"/>
    <property type="match status" value="1"/>
</dbReference>